<name>A0A182WPX8_9DIPT</name>
<dbReference type="VEuPathDB" id="VectorBase:AMIN014715"/>
<sequence length="95" mass="11241">MFRFFFSFYIPCGKQRLHETILIYYVYLPRTGLDSPRAYILGTVLYHSKPWTETDIDELYCSRDSALQKKMWQTLLRNPTLLSLSMVNVLVKSNP</sequence>
<keyword evidence="2" id="KW-1185">Reference proteome</keyword>
<evidence type="ECO:0000313" key="2">
    <source>
        <dbReference type="Proteomes" id="UP000075920"/>
    </source>
</evidence>
<accession>A0A182WPX8</accession>
<evidence type="ECO:0000313" key="1">
    <source>
        <dbReference type="EnsemblMetazoa" id="AMIN014715-PA"/>
    </source>
</evidence>
<dbReference type="EnsemblMetazoa" id="AMIN014715-RA">
    <property type="protein sequence ID" value="AMIN014715-PA"/>
    <property type="gene ID" value="AMIN014715"/>
</dbReference>
<proteinExistence type="predicted"/>
<organism evidence="1 2">
    <name type="scientific">Anopheles minimus</name>
    <dbReference type="NCBI Taxonomy" id="112268"/>
    <lineage>
        <taxon>Eukaryota</taxon>
        <taxon>Metazoa</taxon>
        <taxon>Ecdysozoa</taxon>
        <taxon>Arthropoda</taxon>
        <taxon>Hexapoda</taxon>
        <taxon>Insecta</taxon>
        <taxon>Pterygota</taxon>
        <taxon>Neoptera</taxon>
        <taxon>Endopterygota</taxon>
        <taxon>Diptera</taxon>
        <taxon>Nematocera</taxon>
        <taxon>Culicoidea</taxon>
        <taxon>Culicidae</taxon>
        <taxon>Anophelinae</taxon>
        <taxon>Anopheles</taxon>
    </lineage>
</organism>
<dbReference type="Proteomes" id="UP000075920">
    <property type="component" value="Unassembled WGS sequence"/>
</dbReference>
<reference evidence="2" key="1">
    <citation type="submission" date="2013-03" db="EMBL/GenBank/DDBJ databases">
        <title>The Genome Sequence of Anopheles minimus MINIMUS1.</title>
        <authorList>
            <consortium name="The Broad Institute Genomics Platform"/>
            <person name="Neafsey D.E."/>
            <person name="Walton C."/>
            <person name="Walker B."/>
            <person name="Young S.K."/>
            <person name="Zeng Q."/>
            <person name="Gargeya S."/>
            <person name="Fitzgerald M."/>
            <person name="Haas B."/>
            <person name="Abouelleil A."/>
            <person name="Allen A.W."/>
            <person name="Alvarado L."/>
            <person name="Arachchi H.M."/>
            <person name="Berlin A.M."/>
            <person name="Chapman S.B."/>
            <person name="Gainer-Dewar J."/>
            <person name="Goldberg J."/>
            <person name="Griggs A."/>
            <person name="Gujja S."/>
            <person name="Hansen M."/>
            <person name="Howarth C."/>
            <person name="Imamovic A."/>
            <person name="Ireland A."/>
            <person name="Larimer J."/>
            <person name="McCowan C."/>
            <person name="Murphy C."/>
            <person name="Pearson M."/>
            <person name="Poon T.W."/>
            <person name="Priest M."/>
            <person name="Roberts A."/>
            <person name="Saif S."/>
            <person name="Shea T."/>
            <person name="Sisk P."/>
            <person name="Sykes S."/>
            <person name="Wortman J."/>
            <person name="Nusbaum C."/>
            <person name="Birren B."/>
        </authorList>
    </citation>
    <scope>NUCLEOTIDE SEQUENCE [LARGE SCALE GENOMIC DNA]</scope>
    <source>
        <strain evidence="2">MINIMUS1</strain>
    </source>
</reference>
<protein>
    <submittedName>
        <fullName evidence="1">Uncharacterized protein</fullName>
    </submittedName>
</protein>
<reference evidence="1" key="2">
    <citation type="submission" date="2020-05" db="UniProtKB">
        <authorList>
            <consortium name="EnsemblMetazoa"/>
        </authorList>
    </citation>
    <scope>IDENTIFICATION</scope>
    <source>
        <strain evidence="1">MINIMUS1</strain>
    </source>
</reference>
<dbReference type="AlphaFoldDB" id="A0A182WPX8"/>